<dbReference type="InterPro" id="IPR003423">
    <property type="entry name" value="OMP_efflux"/>
</dbReference>
<dbReference type="Pfam" id="PF02321">
    <property type="entry name" value="OEP"/>
    <property type="match status" value="2"/>
</dbReference>
<feature type="region of interest" description="Disordered" evidence="4">
    <location>
        <begin position="119"/>
        <end position="140"/>
    </location>
</feature>
<keyword evidence="2" id="KW-0564">Palmitate</keyword>
<keyword evidence="3" id="KW-0175">Coiled coil</keyword>
<comment type="similarity">
    <text evidence="1 2">Belongs to the outer membrane factor (OMF) (TC 1.B.17) family.</text>
</comment>
<keyword evidence="2" id="KW-0812">Transmembrane</keyword>
<dbReference type="AlphaFoldDB" id="A0A1L6FB72"/>
<dbReference type="RefSeq" id="WP_232311675.1">
    <property type="nucleotide sequence ID" value="NZ_CP018839.1"/>
</dbReference>
<proteinExistence type="inferred from homology"/>
<evidence type="ECO:0000256" key="1">
    <source>
        <dbReference type="ARBA" id="ARBA00007613"/>
    </source>
</evidence>
<dbReference type="SUPFAM" id="SSF56954">
    <property type="entry name" value="Outer membrane efflux proteins (OEP)"/>
    <property type="match status" value="1"/>
</dbReference>
<dbReference type="EMBL" id="CP018839">
    <property type="protein sequence ID" value="APR04162.1"/>
    <property type="molecule type" value="Genomic_DNA"/>
</dbReference>
<dbReference type="GO" id="GO:0015562">
    <property type="term" value="F:efflux transmembrane transporter activity"/>
    <property type="evidence" value="ECO:0007669"/>
    <property type="project" value="InterPro"/>
</dbReference>
<evidence type="ECO:0000313" key="6">
    <source>
        <dbReference type="Proteomes" id="UP000185739"/>
    </source>
</evidence>
<gene>
    <name evidence="5" type="ORF">Tchl_1303</name>
</gene>
<protein>
    <submittedName>
        <fullName evidence="5">Outer membrane protein assembly factor YaeT</fullName>
    </submittedName>
</protein>
<name>A0A1L6FB72_9RHOO</name>
<dbReference type="Proteomes" id="UP000185739">
    <property type="component" value="Chromosome"/>
</dbReference>
<comment type="subcellular location">
    <subcellularLocation>
        <location evidence="2">Cell membrane</location>
        <topology evidence="2">Lipid-anchor</topology>
    </subcellularLocation>
</comment>
<keyword evidence="2" id="KW-1134">Transmembrane beta strand</keyword>
<dbReference type="Gene3D" id="2.20.200.10">
    <property type="entry name" value="Outer membrane efflux proteins (OEP)"/>
    <property type="match status" value="1"/>
</dbReference>
<dbReference type="NCBIfam" id="TIGR01845">
    <property type="entry name" value="outer_NodT"/>
    <property type="match status" value="1"/>
</dbReference>
<dbReference type="KEGG" id="tcl:Tchl_1303"/>
<evidence type="ECO:0000313" key="5">
    <source>
        <dbReference type="EMBL" id="APR04162.1"/>
    </source>
</evidence>
<dbReference type="GO" id="GO:0005886">
    <property type="term" value="C:plasma membrane"/>
    <property type="evidence" value="ECO:0007669"/>
    <property type="project" value="UniProtKB-SubCell"/>
</dbReference>
<dbReference type="Gene3D" id="1.20.1600.10">
    <property type="entry name" value="Outer membrane efflux proteins (OEP)"/>
    <property type="match status" value="1"/>
</dbReference>
<dbReference type="PANTHER" id="PTHR30203:SF25">
    <property type="entry name" value="OUTER MEMBRANE PROTEIN-RELATED"/>
    <property type="match status" value="1"/>
</dbReference>
<feature type="coiled-coil region" evidence="3">
    <location>
        <begin position="85"/>
        <end position="115"/>
    </location>
</feature>
<dbReference type="STRING" id="96773.Tchl_1303"/>
<accession>A0A1L6FB72</accession>
<evidence type="ECO:0000256" key="2">
    <source>
        <dbReference type="RuleBase" id="RU362097"/>
    </source>
</evidence>
<reference evidence="5 6" key="1">
    <citation type="submission" date="2016-12" db="EMBL/GenBank/DDBJ databases">
        <title>Complete genome sequence of Thauera chlorobenzoica, a Betaproteobacterium degrading haloaromatics anaerobically to CO2 and halides.</title>
        <authorList>
            <person name="Goris T."/>
            <person name="Mergelsberg M."/>
            <person name="Boll M."/>
        </authorList>
    </citation>
    <scope>NUCLEOTIDE SEQUENCE [LARGE SCALE GENOMIC DNA]</scope>
    <source>
        <strain evidence="5 6">3CB1</strain>
    </source>
</reference>
<keyword evidence="2" id="KW-0472">Membrane</keyword>
<dbReference type="InterPro" id="IPR010131">
    <property type="entry name" value="MdtP/NodT-like"/>
</dbReference>
<evidence type="ECO:0000256" key="4">
    <source>
        <dbReference type="SAM" id="MobiDB-lite"/>
    </source>
</evidence>
<keyword evidence="2" id="KW-0449">Lipoprotein</keyword>
<organism evidence="5 6">
    <name type="scientific">Thauera chlorobenzoica</name>
    <dbReference type="NCBI Taxonomy" id="96773"/>
    <lineage>
        <taxon>Bacteria</taxon>
        <taxon>Pseudomonadati</taxon>
        <taxon>Pseudomonadota</taxon>
        <taxon>Betaproteobacteria</taxon>
        <taxon>Rhodocyclales</taxon>
        <taxon>Zoogloeaceae</taxon>
        <taxon>Thauera</taxon>
    </lineage>
</organism>
<dbReference type="PANTHER" id="PTHR30203">
    <property type="entry name" value="OUTER MEMBRANE CATION EFFLUX PROTEIN"/>
    <property type="match status" value="1"/>
</dbReference>
<keyword evidence="6" id="KW-1185">Reference proteome</keyword>
<sequence>MKSNARNLLFRAAAKGLTPRRLRPVALSLSCLLLTACAAVGPEYREPPPVNLGSGWTLPLASEADPAELAHWWSALGDPVLDRLIDTAQAQNLDLRQAMARIEEARALRDRIAGERLPTASAGASVNRRRQSENGPLPIGSIPGLDATQTIYDAGFDATWEVDLFGAKQRALEGASARLQATEIEAQGVRMRIVAEVARTWFTAVGAGYELRTQQATLASLQHTLELVRLRQALGDASAADVDTAYTQWANANALLPDIQTRQRAAVLSLGVLLGTTPERELALLDGPLAPLTLRLLPVGERADILRRRPDVLAAERRLAASTADIGVATAELFPKLSIGIGGGFQALSTGDWFDPSSTRSSILPLVSWRLFDGGRVRAEIRAREATEQQAALAYEQAVLAALGDAERALADYHGGLITLERRGMALNAARASHAHAKTRYTAGDIALVDLLAAERSLYEAESGVVRAHTNASIQLVALYKALGGVGARLRRLRPPLARNLIRATRLPPHSVEISSRCHNYNRTTYPMDKSSYRSTWAVECKSPSTEPRSRPELS</sequence>
<evidence type="ECO:0000256" key="3">
    <source>
        <dbReference type="SAM" id="Coils"/>
    </source>
</evidence>